<reference evidence="1" key="1">
    <citation type="submission" date="2018-03" db="EMBL/GenBank/DDBJ databases">
        <authorList>
            <person name="Nunes O.C."/>
            <person name="Lopes A.R."/>
            <person name="Froufe H."/>
            <person name="Munoz-Merida A."/>
            <person name="Barroso C."/>
            <person name="Egas C."/>
        </authorList>
    </citation>
    <scope>NUCLEOTIDE SEQUENCE</scope>
    <source>
        <strain evidence="1">ON4</strain>
    </source>
</reference>
<dbReference type="Proteomes" id="UP001170379">
    <property type="component" value="Unassembled WGS sequence"/>
</dbReference>
<evidence type="ECO:0000313" key="1">
    <source>
        <dbReference type="EMBL" id="MDJ1370817.1"/>
    </source>
</evidence>
<protein>
    <submittedName>
        <fullName evidence="1">Septum formation initiator family protein</fullName>
    </submittedName>
</protein>
<keyword evidence="2" id="KW-1185">Reference proteome</keyword>
<proteinExistence type="predicted"/>
<dbReference type="Pfam" id="PF04977">
    <property type="entry name" value="DivIC"/>
    <property type="match status" value="1"/>
</dbReference>
<organism evidence="1 2">
    <name type="scientific">Gulosibacter molinativorax</name>
    <dbReference type="NCBI Taxonomy" id="256821"/>
    <lineage>
        <taxon>Bacteria</taxon>
        <taxon>Bacillati</taxon>
        <taxon>Actinomycetota</taxon>
        <taxon>Actinomycetes</taxon>
        <taxon>Micrococcales</taxon>
        <taxon>Microbacteriaceae</taxon>
        <taxon>Gulosibacter</taxon>
    </lineage>
</organism>
<dbReference type="EMBL" id="PXVD01000007">
    <property type="protein sequence ID" value="MDJ1370817.1"/>
    <property type="molecule type" value="Genomic_DNA"/>
</dbReference>
<sequence>MSTLSKRRRNEHRPTGGSVLILVALVVAVATLSPTVQQLIGQRQHIAQLEEDIATTSEDIDALEQAQARWDDPAYVRAQARGRLLFVEPGDTTYVVVDESTPQAPYEPVEVAVEVHETKTDSGQLYLDSLIRASTANAPQETP</sequence>
<name>A0ABT7C6J5_9MICO</name>
<dbReference type="InterPro" id="IPR007060">
    <property type="entry name" value="FtsL/DivIC"/>
</dbReference>
<evidence type="ECO:0000313" key="2">
    <source>
        <dbReference type="Proteomes" id="UP001170379"/>
    </source>
</evidence>
<gene>
    <name evidence="1" type="ORF">C7K25_05475</name>
</gene>
<comment type="caution">
    <text evidence="1">The sequence shown here is derived from an EMBL/GenBank/DDBJ whole genome shotgun (WGS) entry which is preliminary data.</text>
</comment>
<accession>A0ABT7C6J5</accession>
<reference evidence="1" key="2">
    <citation type="journal article" date="2022" name="Sci. Rep.">
        <title>In silico prediction of the enzymes involved in the degradation of the herbicide molinate by Gulosibacter molinativorax ON4T.</title>
        <authorList>
            <person name="Lopes A.R."/>
            <person name="Bunin E."/>
            <person name="Viana A.T."/>
            <person name="Froufe H."/>
            <person name="Munoz-Merida A."/>
            <person name="Pinho D."/>
            <person name="Figueiredo J."/>
            <person name="Barroso C."/>
            <person name="Vaz-Moreira I."/>
            <person name="Bellanger X."/>
            <person name="Egas C."/>
            <person name="Nunes O.C."/>
        </authorList>
    </citation>
    <scope>NUCLEOTIDE SEQUENCE</scope>
    <source>
        <strain evidence="1">ON4</strain>
    </source>
</reference>